<evidence type="ECO:0000313" key="2">
    <source>
        <dbReference type="EMBL" id="KAG5844432.1"/>
    </source>
</evidence>
<gene>
    <name evidence="2" type="ORF">ANANG_G00162460</name>
</gene>
<proteinExistence type="predicted"/>
<name>A0A9D3MAE5_ANGAN</name>
<feature type="region of interest" description="Disordered" evidence="1">
    <location>
        <begin position="90"/>
        <end position="143"/>
    </location>
</feature>
<accession>A0A9D3MAE5</accession>
<dbReference type="Proteomes" id="UP001044222">
    <property type="component" value="Chromosome 8"/>
</dbReference>
<evidence type="ECO:0000313" key="3">
    <source>
        <dbReference type="Proteomes" id="UP001044222"/>
    </source>
</evidence>
<reference evidence="2" key="1">
    <citation type="submission" date="2021-01" db="EMBL/GenBank/DDBJ databases">
        <title>A chromosome-scale assembly of European eel, Anguilla anguilla.</title>
        <authorList>
            <person name="Henkel C."/>
            <person name="Jong-Raadsen S.A."/>
            <person name="Dufour S."/>
            <person name="Weltzien F.-A."/>
            <person name="Palstra A.P."/>
            <person name="Pelster B."/>
            <person name="Spaink H.P."/>
            <person name="Van Den Thillart G.E."/>
            <person name="Jansen H."/>
            <person name="Zahm M."/>
            <person name="Klopp C."/>
            <person name="Cedric C."/>
            <person name="Louis A."/>
            <person name="Berthelot C."/>
            <person name="Parey E."/>
            <person name="Roest Crollius H."/>
            <person name="Montfort J."/>
            <person name="Robinson-Rechavi M."/>
            <person name="Bucao C."/>
            <person name="Bouchez O."/>
            <person name="Gislard M."/>
            <person name="Lluch J."/>
            <person name="Milhes M."/>
            <person name="Lampietro C."/>
            <person name="Lopez Roques C."/>
            <person name="Donnadieu C."/>
            <person name="Braasch I."/>
            <person name="Desvignes T."/>
            <person name="Postlethwait J."/>
            <person name="Bobe J."/>
            <person name="Guiguen Y."/>
            <person name="Dirks R."/>
        </authorList>
    </citation>
    <scope>NUCLEOTIDE SEQUENCE</scope>
    <source>
        <strain evidence="2">Tag_6206</strain>
        <tissue evidence="2">Liver</tissue>
    </source>
</reference>
<comment type="caution">
    <text evidence="2">The sequence shown here is derived from an EMBL/GenBank/DDBJ whole genome shotgun (WGS) entry which is preliminary data.</text>
</comment>
<feature type="compositionally biased region" description="Basic residues" evidence="1">
    <location>
        <begin position="112"/>
        <end position="124"/>
    </location>
</feature>
<evidence type="ECO:0000256" key="1">
    <source>
        <dbReference type="SAM" id="MobiDB-lite"/>
    </source>
</evidence>
<organism evidence="2 3">
    <name type="scientific">Anguilla anguilla</name>
    <name type="common">European freshwater eel</name>
    <name type="synonym">Muraena anguilla</name>
    <dbReference type="NCBI Taxonomy" id="7936"/>
    <lineage>
        <taxon>Eukaryota</taxon>
        <taxon>Metazoa</taxon>
        <taxon>Chordata</taxon>
        <taxon>Craniata</taxon>
        <taxon>Vertebrata</taxon>
        <taxon>Euteleostomi</taxon>
        <taxon>Actinopterygii</taxon>
        <taxon>Neopterygii</taxon>
        <taxon>Teleostei</taxon>
        <taxon>Anguilliformes</taxon>
        <taxon>Anguillidae</taxon>
        <taxon>Anguilla</taxon>
    </lineage>
</organism>
<dbReference type="EMBL" id="JAFIRN010000008">
    <property type="protein sequence ID" value="KAG5844432.1"/>
    <property type="molecule type" value="Genomic_DNA"/>
</dbReference>
<keyword evidence="3" id="KW-1185">Reference proteome</keyword>
<sequence>MEEFFNDTIEPRAAVNIAHSRVRGTEIAIISGIRRMGLCEADHRAGVMFATRDCVRRSPRLSLARSGPVHLSHSAGACLVGTRRSLRRCFGPGRKRRVGGSAKDPSPYSNRARAHACPRLRLRQRSPYLPALEEDPPGSPSRV</sequence>
<dbReference type="AlphaFoldDB" id="A0A9D3MAE5"/>
<protein>
    <submittedName>
        <fullName evidence="2">Uncharacterized protein</fullName>
    </submittedName>
</protein>